<dbReference type="NCBIfam" id="NF037959">
    <property type="entry name" value="MFS_SpdSyn"/>
    <property type="match status" value="1"/>
</dbReference>
<comment type="similarity">
    <text evidence="1">Belongs to the spermidine/spermine synthase family.</text>
</comment>
<gene>
    <name evidence="8" type="ORF">Esi_0244_0043</name>
</gene>
<evidence type="ECO:0000313" key="8">
    <source>
        <dbReference type="EMBL" id="CBJ31336.1"/>
    </source>
</evidence>
<organism evidence="8 9">
    <name type="scientific">Ectocarpus siliculosus</name>
    <name type="common">Brown alga</name>
    <name type="synonym">Conferva siliculosa</name>
    <dbReference type="NCBI Taxonomy" id="2880"/>
    <lineage>
        <taxon>Eukaryota</taxon>
        <taxon>Sar</taxon>
        <taxon>Stramenopiles</taxon>
        <taxon>Ochrophyta</taxon>
        <taxon>PX clade</taxon>
        <taxon>Phaeophyceae</taxon>
        <taxon>Ectocarpales</taxon>
        <taxon>Ectocarpaceae</taxon>
        <taxon>Ectocarpus</taxon>
    </lineage>
</organism>
<dbReference type="EC" id="2.5.1.79" evidence="5"/>
<dbReference type="GO" id="GO:0010487">
    <property type="term" value="F:thermospermine synthase activity"/>
    <property type="evidence" value="ECO:0007669"/>
    <property type="project" value="UniProtKB-EC"/>
</dbReference>
<protein>
    <recommendedName>
        <fullName evidence="5">thermospermine synthase</fullName>
        <ecNumber evidence="5">2.5.1.79</ecNumber>
    </recommendedName>
</protein>
<proteinExistence type="inferred from homology"/>
<dbReference type="Gene3D" id="2.30.140.10">
    <property type="entry name" value="Spermidine synthase, tetramerisation domain"/>
    <property type="match status" value="1"/>
</dbReference>
<dbReference type="InterPro" id="IPR001045">
    <property type="entry name" value="Spermi_synthase"/>
</dbReference>
<dbReference type="EMBL" id="FN649753">
    <property type="protein sequence ID" value="CBJ31336.1"/>
    <property type="molecule type" value="Genomic_DNA"/>
</dbReference>
<evidence type="ECO:0000313" key="9">
    <source>
        <dbReference type="Proteomes" id="UP000002630"/>
    </source>
</evidence>
<dbReference type="GO" id="GO:0006596">
    <property type="term" value="P:polyamine biosynthetic process"/>
    <property type="evidence" value="ECO:0007669"/>
    <property type="project" value="UniProtKB-UniRule"/>
</dbReference>
<evidence type="ECO:0000256" key="1">
    <source>
        <dbReference type="ARBA" id="ARBA00007867"/>
    </source>
</evidence>
<dbReference type="PANTHER" id="PTHR43317">
    <property type="entry name" value="THERMOSPERMINE SYNTHASE ACAULIS5"/>
    <property type="match status" value="1"/>
</dbReference>
<dbReference type="Proteomes" id="UP000002630">
    <property type="component" value="Linkage Group LG28"/>
</dbReference>
<evidence type="ECO:0000256" key="5">
    <source>
        <dbReference type="ARBA" id="ARBA00049721"/>
    </source>
</evidence>
<keyword evidence="3 6" id="KW-0620">Polyamine biosynthesis</keyword>
<reference evidence="8 9" key="1">
    <citation type="journal article" date="2010" name="Nature">
        <title>The Ectocarpus genome and the independent evolution of multicellularity in brown algae.</title>
        <authorList>
            <person name="Cock J.M."/>
            <person name="Sterck L."/>
            <person name="Rouze P."/>
            <person name="Scornet D."/>
            <person name="Allen A.E."/>
            <person name="Amoutzias G."/>
            <person name="Anthouard V."/>
            <person name="Artiguenave F."/>
            <person name="Aury J.M."/>
            <person name="Badger J.H."/>
            <person name="Beszteri B."/>
            <person name="Billiau K."/>
            <person name="Bonnet E."/>
            <person name="Bothwell J.H."/>
            <person name="Bowler C."/>
            <person name="Boyen C."/>
            <person name="Brownlee C."/>
            <person name="Carrano C.J."/>
            <person name="Charrier B."/>
            <person name="Cho G.Y."/>
            <person name="Coelho S.M."/>
            <person name="Collen J."/>
            <person name="Corre E."/>
            <person name="Da Silva C."/>
            <person name="Delage L."/>
            <person name="Delaroque N."/>
            <person name="Dittami S.M."/>
            <person name="Doulbeau S."/>
            <person name="Elias M."/>
            <person name="Farnham G."/>
            <person name="Gachon C.M."/>
            <person name="Gschloessl B."/>
            <person name="Heesch S."/>
            <person name="Jabbari K."/>
            <person name="Jubin C."/>
            <person name="Kawai H."/>
            <person name="Kimura K."/>
            <person name="Kloareg B."/>
            <person name="Kupper F.C."/>
            <person name="Lang D."/>
            <person name="Le Bail A."/>
            <person name="Leblanc C."/>
            <person name="Lerouge P."/>
            <person name="Lohr M."/>
            <person name="Lopez P.J."/>
            <person name="Martens C."/>
            <person name="Maumus F."/>
            <person name="Michel G."/>
            <person name="Miranda-Saavedra D."/>
            <person name="Morales J."/>
            <person name="Moreau H."/>
            <person name="Motomura T."/>
            <person name="Nagasato C."/>
            <person name="Napoli C.A."/>
            <person name="Nelson D.R."/>
            <person name="Nyvall-Collen P."/>
            <person name="Peters A.F."/>
            <person name="Pommier C."/>
            <person name="Potin P."/>
            <person name="Poulain J."/>
            <person name="Quesneville H."/>
            <person name="Read B."/>
            <person name="Rensing S.A."/>
            <person name="Ritter A."/>
            <person name="Rousvoal S."/>
            <person name="Samanta M."/>
            <person name="Samson G."/>
            <person name="Schroeder D.C."/>
            <person name="Segurens B."/>
            <person name="Strittmatter M."/>
            <person name="Tonon T."/>
            <person name="Tregear J.W."/>
            <person name="Valentin K."/>
            <person name="von Dassow P."/>
            <person name="Yamagishi T."/>
            <person name="Van de Peer Y."/>
            <person name="Wincker P."/>
        </authorList>
    </citation>
    <scope>NUCLEOTIDE SEQUENCE [LARGE SCALE GENOMIC DNA]</scope>
    <source>
        <strain evidence="9">Ec32 / CCAP1310/4</strain>
    </source>
</reference>
<dbReference type="PROSITE" id="PS51006">
    <property type="entry name" value="PABS_2"/>
    <property type="match status" value="1"/>
</dbReference>
<dbReference type="InterPro" id="IPR029063">
    <property type="entry name" value="SAM-dependent_MTases_sf"/>
</dbReference>
<evidence type="ECO:0000259" key="7">
    <source>
        <dbReference type="PROSITE" id="PS51006"/>
    </source>
</evidence>
<dbReference type="HAMAP" id="MF_00198">
    <property type="entry name" value="Spermidine_synth"/>
    <property type="match status" value="1"/>
</dbReference>
<dbReference type="InterPro" id="IPR035246">
    <property type="entry name" value="Spermidine_synt_N"/>
</dbReference>
<keyword evidence="9" id="KW-1185">Reference proteome</keyword>
<dbReference type="SUPFAM" id="SSF53335">
    <property type="entry name" value="S-adenosyl-L-methionine-dependent methyltransferases"/>
    <property type="match status" value="1"/>
</dbReference>
<dbReference type="InterPro" id="IPR037163">
    <property type="entry name" value="Spermidine_synt_N_sf"/>
</dbReference>
<dbReference type="Pfam" id="PF01564">
    <property type="entry name" value="Spermine_synth"/>
    <property type="match status" value="1"/>
</dbReference>
<dbReference type="EMBL" id="FN648425">
    <property type="protein sequence ID" value="CBJ31336.1"/>
    <property type="molecule type" value="Genomic_DNA"/>
</dbReference>
<accession>D7FT45</accession>
<dbReference type="OrthoDB" id="38125at2759"/>
<dbReference type="AlphaFoldDB" id="D7FT45"/>
<evidence type="ECO:0000256" key="6">
    <source>
        <dbReference type="PROSITE-ProRule" id="PRU00354"/>
    </source>
</evidence>
<dbReference type="InParanoid" id="D7FT45"/>
<dbReference type="CDD" id="cd02440">
    <property type="entry name" value="AdoMet_MTases"/>
    <property type="match status" value="1"/>
</dbReference>
<dbReference type="Gene3D" id="3.40.50.150">
    <property type="entry name" value="Vaccinia Virus protein VP39"/>
    <property type="match status" value="1"/>
</dbReference>
<dbReference type="FunFam" id="3.40.50.150:FF:000088">
    <property type="entry name" value="Polyamine aminopropyltransferase"/>
    <property type="match status" value="1"/>
</dbReference>
<comment type="catalytic activity">
    <reaction evidence="4">
        <text>S-adenosyl 3-(methylsulfanyl)propylamine + spermidine = thermospermine + S-methyl-5'-thioadenosine + H(+)</text>
        <dbReference type="Rhea" id="RHEA:30515"/>
        <dbReference type="ChEBI" id="CHEBI:15378"/>
        <dbReference type="ChEBI" id="CHEBI:17509"/>
        <dbReference type="ChEBI" id="CHEBI:57443"/>
        <dbReference type="ChEBI" id="CHEBI:57834"/>
        <dbReference type="ChEBI" id="CHEBI:59903"/>
        <dbReference type="EC" id="2.5.1.79"/>
    </reaction>
</comment>
<evidence type="ECO:0000256" key="2">
    <source>
        <dbReference type="ARBA" id="ARBA00022679"/>
    </source>
</evidence>
<evidence type="ECO:0000256" key="4">
    <source>
        <dbReference type="ARBA" id="ARBA00048874"/>
    </source>
</evidence>
<dbReference type="Pfam" id="PF17284">
    <property type="entry name" value="Spermine_synt_N"/>
    <property type="match status" value="1"/>
</dbReference>
<dbReference type="PANTHER" id="PTHR43317:SF1">
    <property type="entry name" value="THERMOSPERMINE SYNTHASE ACAULIS5"/>
    <property type="match status" value="1"/>
</dbReference>
<sequence>MFNASSDFQHVQVVETAPFGKTLVLDGKTQSAQLDEFIYHETLVHPAMLAHPNPKRVYIGGGGELATAREVLRHKSVEKCVMVDLDKLVVDTSRDVLPEWGAGVLDDPRLELHYTDAHAFLRESEDMYDVIIMDIADPIEAGPGYILYTQEFYKFATTRLSPGGVLVTQSGAAAVHLKDECFTVIHKTLKSVFQHVSMSVADVPSFGCCWGFNLASDSSTFNTEEYRRKEVAATDSDIEARITGTLRFYDGVTHGGLFGVPKWLRAAVEEEERIMTIDSPVFMY</sequence>
<dbReference type="OMA" id="WIPSFGY"/>
<feature type="domain" description="PABS" evidence="7">
    <location>
        <begin position="1"/>
        <end position="217"/>
    </location>
</feature>
<evidence type="ECO:0000256" key="3">
    <source>
        <dbReference type="ARBA" id="ARBA00023115"/>
    </source>
</evidence>
<feature type="active site" description="Proton acceptor" evidence="6">
    <location>
        <position position="134"/>
    </location>
</feature>
<name>D7FT45_ECTSI</name>
<keyword evidence="2 6" id="KW-0808">Transferase</keyword>
<dbReference type="STRING" id="2880.D7FT45"/>
<dbReference type="eggNOG" id="KOG1562">
    <property type="taxonomic scope" value="Eukaryota"/>
</dbReference>
<dbReference type="InterPro" id="IPR030374">
    <property type="entry name" value="PABS"/>
</dbReference>